<dbReference type="Proteomes" id="UP001243286">
    <property type="component" value="Unassembled WGS sequence"/>
</dbReference>
<evidence type="ECO:0000259" key="2">
    <source>
        <dbReference type="SMART" id="SM00646"/>
    </source>
</evidence>
<accession>A0ABT6QZQ1</accession>
<dbReference type="RefSeq" id="WP_282354678.1">
    <property type="nucleotide sequence ID" value="NZ_JASBQV010000004.1"/>
</dbReference>
<keyword evidence="1 3" id="KW-0378">Hydrolase</keyword>
<dbReference type="Gene3D" id="3.40.630.40">
    <property type="entry name" value="Zn-dependent exopeptidases"/>
    <property type="match status" value="1"/>
</dbReference>
<feature type="domain" description="MurNAc-LAA" evidence="2">
    <location>
        <begin position="67"/>
        <end position="182"/>
    </location>
</feature>
<comment type="caution">
    <text evidence="3">The sequence shown here is derived from an EMBL/GenBank/DDBJ whole genome shotgun (WGS) entry which is preliminary data.</text>
</comment>
<dbReference type="GO" id="GO:0008745">
    <property type="term" value="F:N-acetylmuramoyl-L-alanine amidase activity"/>
    <property type="evidence" value="ECO:0007669"/>
    <property type="project" value="UniProtKB-EC"/>
</dbReference>
<evidence type="ECO:0000313" key="3">
    <source>
        <dbReference type="EMBL" id="MDI3234158.1"/>
    </source>
</evidence>
<dbReference type="SUPFAM" id="SSF53187">
    <property type="entry name" value="Zn-dependent exopeptidases"/>
    <property type="match status" value="1"/>
</dbReference>
<proteinExistence type="predicted"/>
<dbReference type="PANTHER" id="PTHR30404:SF0">
    <property type="entry name" value="N-ACETYLMURAMOYL-L-ALANINE AMIDASE AMIC"/>
    <property type="match status" value="1"/>
</dbReference>
<keyword evidence="4" id="KW-1185">Reference proteome</keyword>
<evidence type="ECO:0000256" key="1">
    <source>
        <dbReference type="ARBA" id="ARBA00022801"/>
    </source>
</evidence>
<dbReference type="SMART" id="SM00646">
    <property type="entry name" value="Ami_3"/>
    <property type="match status" value="1"/>
</dbReference>
<organism evidence="3 4">
    <name type="scientific">Exiguobacterium antarcticum</name>
    <dbReference type="NCBI Taxonomy" id="132920"/>
    <lineage>
        <taxon>Bacteria</taxon>
        <taxon>Bacillati</taxon>
        <taxon>Bacillota</taxon>
        <taxon>Bacilli</taxon>
        <taxon>Bacillales</taxon>
        <taxon>Bacillales Family XII. Incertae Sedis</taxon>
        <taxon>Exiguobacterium</taxon>
    </lineage>
</organism>
<dbReference type="EMBL" id="JASBQV010000004">
    <property type="protein sequence ID" value="MDI3234158.1"/>
    <property type="molecule type" value="Genomic_DNA"/>
</dbReference>
<evidence type="ECO:0000313" key="4">
    <source>
        <dbReference type="Proteomes" id="UP001243286"/>
    </source>
</evidence>
<dbReference type="InterPro" id="IPR050695">
    <property type="entry name" value="N-acetylmuramoyl_amidase_3"/>
</dbReference>
<sequence>MAKLVALDAGHGINTAGKRTPDNEREWSFNNQVLLAAQKRLAEYEDVKVLRLDDPTGKTDVPLIDRTNKANKAKADVLVSIHHNANTGKWGNWTGTETFTYTPASANPKSVALAKAVHPKLVKAMGLNDRGLKAADFHMVRESKMPAILTEGGYMDSVVDIKALRSDARLKLAGIAIADGVAAYLGLKLKAVEKPKPTPTKPKPAPTQSEALKPVAKDDMYRVKVEGKQVGAYASDQNVLEQIEKALKGDKKKIEVERV</sequence>
<dbReference type="PANTHER" id="PTHR30404">
    <property type="entry name" value="N-ACETYLMURAMOYL-L-ALANINE AMIDASE"/>
    <property type="match status" value="1"/>
</dbReference>
<dbReference type="InterPro" id="IPR002508">
    <property type="entry name" value="MurNAc-LAA_cat"/>
</dbReference>
<dbReference type="Pfam" id="PF01520">
    <property type="entry name" value="Amidase_3"/>
    <property type="match status" value="1"/>
</dbReference>
<name>A0ABT6QZQ1_9BACL</name>
<protein>
    <submittedName>
        <fullName evidence="3">N-acetylmuramoyl-L-alanine amidase</fullName>
        <ecNumber evidence="3">3.5.1.28</ecNumber>
    </submittedName>
</protein>
<gene>
    <name evidence="3" type="ORF">QK289_03990</name>
</gene>
<dbReference type="CDD" id="cd02696">
    <property type="entry name" value="MurNAc-LAA"/>
    <property type="match status" value="1"/>
</dbReference>
<reference evidence="3 4" key="1">
    <citation type="submission" date="2023-04" db="EMBL/GenBank/DDBJ databases">
        <title>Antarctic isolates genomes.</title>
        <authorList>
            <person name="Dimov S.G."/>
        </authorList>
    </citation>
    <scope>NUCLEOTIDE SEQUENCE [LARGE SCALE GENOMIC DNA]</scope>
    <source>
        <strain evidence="3 4">AL19</strain>
    </source>
</reference>
<dbReference type="EC" id="3.5.1.28" evidence="3"/>